<dbReference type="AlphaFoldDB" id="A0A420WFM9"/>
<dbReference type="EMBL" id="RBII01000002">
    <property type="protein sequence ID" value="RKQ69765.1"/>
    <property type="molecule type" value="Genomic_DNA"/>
</dbReference>
<sequence length="218" mass="24556">MSINAYKPLIGIGLCLTSALSAQARPVSYPDAWTLMVKNDSDQNSIHAHYTIDTQHSLGLRLRYDREGDFLFTGVQANRLMKRWNKRDSQANIYGRIALGLVQDEKPSQIAQKDDEALFLGVSGDWETRRYFVSASAEYWDNGQYGDYSSYHGRLGIAPYIANTGALHTWLMIEAHNRPESQDKTGASAIVRLFKGPSLLELGVDDKGEPLINYIHRF</sequence>
<dbReference type="OrthoDB" id="7627797at2"/>
<organism evidence="2 3">
    <name type="scientific">Litorimonas taeanensis</name>
    <dbReference type="NCBI Taxonomy" id="568099"/>
    <lineage>
        <taxon>Bacteria</taxon>
        <taxon>Pseudomonadati</taxon>
        <taxon>Pseudomonadota</taxon>
        <taxon>Alphaproteobacteria</taxon>
        <taxon>Maricaulales</taxon>
        <taxon>Robiginitomaculaceae</taxon>
    </lineage>
</organism>
<keyword evidence="1" id="KW-0732">Signal</keyword>
<name>A0A420WFM9_9PROT</name>
<accession>A0A420WFM9</accession>
<comment type="caution">
    <text evidence="2">The sequence shown here is derived from an EMBL/GenBank/DDBJ whole genome shotgun (WGS) entry which is preliminary data.</text>
</comment>
<keyword evidence="3" id="KW-1185">Reference proteome</keyword>
<feature type="signal peptide" evidence="1">
    <location>
        <begin position="1"/>
        <end position="24"/>
    </location>
</feature>
<evidence type="ECO:0000256" key="1">
    <source>
        <dbReference type="SAM" id="SignalP"/>
    </source>
</evidence>
<protein>
    <submittedName>
        <fullName evidence="2">Uncharacterized protein</fullName>
    </submittedName>
</protein>
<dbReference type="RefSeq" id="WP_121102753.1">
    <property type="nucleotide sequence ID" value="NZ_RBII01000002.1"/>
</dbReference>
<reference evidence="2 3" key="1">
    <citation type="submission" date="2018-10" db="EMBL/GenBank/DDBJ databases">
        <title>Genomic Encyclopedia of Type Strains, Phase IV (KMG-IV): sequencing the most valuable type-strain genomes for metagenomic binning, comparative biology and taxonomic classification.</title>
        <authorList>
            <person name="Goeker M."/>
        </authorList>
    </citation>
    <scope>NUCLEOTIDE SEQUENCE [LARGE SCALE GENOMIC DNA]</scope>
    <source>
        <strain evidence="2 3">DSM 22008</strain>
    </source>
</reference>
<proteinExistence type="predicted"/>
<evidence type="ECO:0000313" key="2">
    <source>
        <dbReference type="EMBL" id="RKQ69765.1"/>
    </source>
</evidence>
<gene>
    <name evidence="2" type="ORF">DES40_2574</name>
</gene>
<dbReference type="InParanoid" id="A0A420WFM9"/>
<dbReference type="Proteomes" id="UP000282211">
    <property type="component" value="Unassembled WGS sequence"/>
</dbReference>
<evidence type="ECO:0000313" key="3">
    <source>
        <dbReference type="Proteomes" id="UP000282211"/>
    </source>
</evidence>
<feature type="chain" id="PRO_5018989956" evidence="1">
    <location>
        <begin position="25"/>
        <end position="218"/>
    </location>
</feature>